<dbReference type="Proteomes" id="UP000006882">
    <property type="component" value="Chromosome G1"/>
</dbReference>
<proteinExistence type="predicted"/>
<reference evidence="2 3" key="1">
    <citation type="journal article" date="2013" name="Nat. Genet.">
        <title>The high-quality draft genome of peach (Prunus persica) identifies unique patterns of genetic diversity, domestication and genome evolution.</title>
        <authorList>
            <consortium name="International Peach Genome Initiative"/>
            <person name="Verde I."/>
            <person name="Abbott A.G."/>
            <person name="Scalabrin S."/>
            <person name="Jung S."/>
            <person name="Shu S."/>
            <person name="Marroni F."/>
            <person name="Zhebentyayeva T."/>
            <person name="Dettori M.T."/>
            <person name="Grimwood J."/>
            <person name="Cattonaro F."/>
            <person name="Zuccolo A."/>
            <person name="Rossini L."/>
            <person name="Jenkins J."/>
            <person name="Vendramin E."/>
            <person name="Meisel L.A."/>
            <person name="Decroocq V."/>
            <person name="Sosinski B."/>
            <person name="Prochnik S."/>
            <person name="Mitros T."/>
            <person name="Policriti A."/>
            <person name="Cipriani G."/>
            <person name="Dondini L."/>
            <person name="Ficklin S."/>
            <person name="Goodstein D.M."/>
            <person name="Xuan P."/>
            <person name="Del Fabbro C."/>
            <person name="Aramini V."/>
            <person name="Copetti D."/>
            <person name="Gonzalez S."/>
            <person name="Horner D.S."/>
            <person name="Falchi R."/>
            <person name="Lucas S."/>
            <person name="Mica E."/>
            <person name="Maldonado J."/>
            <person name="Lazzari B."/>
            <person name="Bielenberg D."/>
            <person name="Pirona R."/>
            <person name="Miculan M."/>
            <person name="Barakat A."/>
            <person name="Testolin R."/>
            <person name="Stella A."/>
            <person name="Tartarini S."/>
            <person name="Tonutti P."/>
            <person name="Arus P."/>
            <person name="Orellana A."/>
            <person name="Wells C."/>
            <person name="Main D."/>
            <person name="Vizzotto G."/>
            <person name="Silva H."/>
            <person name="Salamini F."/>
            <person name="Schmutz J."/>
            <person name="Morgante M."/>
            <person name="Rokhsar D.S."/>
        </authorList>
    </citation>
    <scope>NUCLEOTIDE SEQUENCE [LARGE SCALE GENOMIC DNA]</scope>
    <source>
        <strain evidence="3">cv. Nemared</strain>
    </source>
</reference>
<dbReference type="Gramene" id="ONI33057">
    <property type="protein sequence ID" value="ONI33057"/>
    <property type="gene ID" value="PRUPE_1G402900"/>
</dbReference>
<accession>A0A251RAP2</accession>
<evidence type="ECO:0000313" key="2">
    <source>
        <dbReference type="EMBL" id="ONI33057.1"/>
    </source>
</evidence>
<gene>
    <name evidence="2" type="ORF">PRUPE_1G402900</name>
</gene>
<keyword evidence="1" id="KW-0812">Transmembrane</keyword>
<keyword evidence="1" id="KW-0472">Membrane</keyword>
<dbReference type="AlphaFoldDB" id="A0A251RAP2"/>
<keyword evidence="1" id="KW-1133">Transmembrane helix</keyword>
<organism evidence="2 3">
    <name type="scientific">Prunus persica</name>
    <name type="common">Peach</name>
    <name type="synonym">Amygdalus persica</name>
    <dbReference type="NCBI Taxonomy" id="3760"/>
    <lineage>
        <taxon>Eukaryota</taxon>
        <taxon>Viridiplantae</taxon>
        <taxon>Streptophyta</taxon>
        <taxon>Embryophyta</taxon>
        <taxon>Tracheophyta</taxon>
        <taxon>Spermatophyta</taxon>
        <taxon>Magnoliopsida</taxon>
        <taxon>eudicotyledons</taxon>
        <taxon>Gunneridae</taxon>
        <taxon>Pentapetalae</taxon>
        <taxon>rosids</taxon>
        <taxon>fabids</taxon>
        <taxon>Rosales</taxon>
        <taxon>Rosaceae</taxon>
        <taxon>Amygdaloideae</taxon>
        <taxon>Amygdaleae</taxon>
        <taxon>Prunus</taxon>
    </lineage>
</organism>
<evidence type="ECO:0000313" key="3">
    <source>
        <dbReference type="Proteomes" id="UP000006882"/>
    </source>
</evidence>
<evidence type="ECO:0000256" key="1">
    <source>
        <dbReference type="SAM" id="Phobius"/>
    </source>
</evidence>
<dbReference type="EMBL" id="CM007651">
    <property type="protein sequence ID" value="ONI33057.1"/>
    <property type="molecule type" value="Genomic_DNA"/>
</dbReference>
<name>A0A251RAP2_PRUPE</name>
<protein>
    <submittedName>
        <fullName evidence="2">Uncharacterized protein</fullName>
    </submittedName>
</protein>
<sequence length="74" mass="9068">MFLFVLFFQKFFLFAFFFSENFLYSFFFFFRKFSLFCFSIYFVFYFSLCLHSHHRLTVTIVAQSSCPQPIVQVA</sequence>
<keyword evidence="3" id="KW-1185">Reference proteome</keyword>
<feature type="transmembrane region" description="Helical" evidence="1">
    <location>
        <begin position="29"/>
        <end position="50"/>
    </location>
</feature>